<name>A0ABM9PFN9_9FLAO</name>
<evidence type="ECO:0000256" key="2">
    <source>
        <dbReference type="SAM" id="SignalP"/>
    </source>
</evidence>
<feature type="region of interest" description="Disordered" evidence="1">
    <location>
        <begin position="23"/>
        <end position="74"/>
    </location>
</feature>
<dbReference type="EMBL" id="CAXJIO010000015">
    <property type="protein sequence ID" value="CAL2104278.1"/>
    <property type="molecule type" value="Genomic_DNA"/>
</dbReference>
<organism evidence="3 4">
    <name type="scientific">Tenacibaculum polynesiense</name>
    <dbReference type="NCBI Taxonomy" id="3137857"/>
    <lineage>
        <taxon>Bacteria</taxon>
        <taxon>Pseudomonadati</taxon>
        <taxon>Bacteroidota</taxon>
        <taxon>Flavobacteriia</taxon>
        <taxon>Flavobacteriales</taxon>
        <taxon>Flavobacteriaceae</taxon>
        <taxon>Tenacibaculum</taxon>
    </lineage>
</organism>
<protein>
    <recommendedName>
        <fullName evidence="5">Lipoprotein</fullName>
    </recommendedName>
</protein>
<dbReference type="Proteomes" id="UP001497527">
    <property type="component" value="Unassembled WGS sequence"/>
</dbReference>
<proteinExistence type="predicted"/>
<evidence type="ECO:0000313" key="3">
    <source>
        <dbReference type="EMBL" id="CAL2104278.1"/>
    </source>
</evidence>
<dbReference type="PROSITE" id="PS51257">
    <property type="entry name" value="PROKAR_LIPOPROTEIN"/>
    <property type="match status" value="1"/>
</dbReference>
<keyword evidence="4" id="KW-1185">Reference proteome</keyword>
<evidence type="ECO:0000313" key="4">
    <source>
        <dbReference type="Proteomes" id="UP001497527"/>
    </source>
</evidence>
<keyword evidence="2" id="KW-0732">Signal</keyword>
<reference evidence="3 4" key="1">
    <citation type="submission" date="2024-05" db="EMBL/GenBank/DDBJ databases">
        <authorList>
            <person name="Duchaud E."/>
        </authorList>
    </citation>
    <scope>NUCLEOTIDE SEQUENCE [LARGE SCALE GENOMIC DNA]</scope>
    <source>
        <strain evidence="3">Ena-SAMPLE-TAB-13-05-2024-13:56:06:370-140308</strain>
    </source>
</reference>
<evidence type="ECO:0000256" key="1">
    <source>
        <dbReference type="SAM" id="MobiDB-lite"/>
    </source>
</evidence>
<feature type="chain" id="PRO_5045153954" description="Lipoprotein" evidence="2">
    <location>
        <begin position="20"/>
        <end position="74"/>
    </location>
</feature>
<sequence>MKKLILVLAILFTCGIFTSCTDLSNDLVPNETEQELPSTGGNEQDPDPDPDDEPEDDYDDDYDDDSDEDTSRKG</sequence>
<gene>
    <name evidence="3" type="ORF">T190423A01A_60215</name>
</gene>
<accession>A0ABM9PFN9</accession>
<evidence type="ECO:0008006" key="5">
    <source>
        <dbReference type="Google" id="ProtNLM"/>
    </source>
</evidence>
<comment type="caution">
    <text evidence="3">The sequence shown here is derived from an EMBL/GenBank/DDBJ whole genome shotgun (WGS) entry which is preliminary data.</text>
</comment>
<dbReference type="RefSeq" id="WP_348718562.1">
    <property type="nucleotide sequence ID" value="NZ_CAXJIO010000015.1"/>
</dbReference>
<feature type="compositionally biased region" description="Acidic residues" evidence="1">
    <location>
        <begin position="44"/>
        <end position="68"/>
    </location>
</feature>
<feature type="signal peptide" evidence="2">
    <location>
        <begin position="1"/>
        <end position="19"/>
    </location>
</feature>